<keyword evidence="3" id="KW-0158">Chromosome</keyword>
<dbReference type="GO" id="GO:0005634">
    <property type="term" value="C:nucleus"/>
    <property type="evidence" value="ECO:0007669"/>
    <property type="project" value="UniProtKB-SubCell"/>
</dbReference>
<evidence type="ECO:0000256" key="7">
    <source>
        <dbReference type="ARBA" id="ARBA00025735"/>
    </source>
</evidence>
<feature type="domain" description="Centromere protein H C-terminal" evidence="8">
    <location>
        <begin position="29"/>
        <end position="252"/>
    </location>
</feature>
<dbReference type="Proteomes" id="UP000664534">
    <property type="component" value="Unassembled WGS sequence"/>
</dbReference>
<reference evidence="9" key="1">
    <citation type="submission" date="2021-03" db="EMBL/GenBank/DDBJ databases">
        <authorList>
            <person name="Tagirdzhanova G."/>
        </authorList>
    </citation>
    <scope>NUCLEOTIDE SEQUENCE</scope>
</reference>
<dbReference type="GO" id="GO:0007052">
    <property type="term" value="P:mitotic spindle organization"/>
    <property type="evidence" value="ECO:0007669"/>
    <property type="project" value="TreeGrafter"/>
</dbReference>
<dbReference type="GO" id="GO:0043515">
    <property type="term" value="F:kinetochore binding"/>
    <property type="evidence" value="ECO:0007669"/>
    <property type="project" value="TreeGrafter"/>
</dbReference>
<dbReference type="EMBL" id="CAJPDT010000162">
    <property type="protein sequence ID" value="CAF9941963.1"/>
    <property type="molecule type" value="Genomic_DNA"/>
</dbReference>
<dbReference type="GO" id="GO:0051382">
    <property type="term" value="P:kinetochore assembly"/>
    <property type="evidence" value="ECO:0007669"/>
    <property type="project" value="InterPro"/>
</dbReference>
<evidence type="ECO:0000256" key="4">
    <source>
        <dbReference type="ARBA" id="ARBA00022838"/>
    </source>
</evidence>
<dbReference type="InterPro" id="IPR040034">
    <property type="entry name" value="CENP-H"/>
</dbReference>
<keyword evidence="6" id="KW-0137">Centromere</keyword>
<dbReference type="AlphaFoldDB" id="A0A8H3J7P0"/>
<organism evidence="9 10">
    <name type="scientific">Imshaugia aleurites</name>
    <dbReference type="NCBI Taxonomy" id="172621"/>
    <lineage>
        <taxon>Eukaryota</taxon>
        <taxon>Fungi</taxon>
        <taxon>Dikarya</taxon>
        <taxon>Ascomycota</taxon>
        <taxon>Pezizomycotina</taxon>
        <taxon>Lecanoromycetes</taxon>
        <taxon>OSLEUM clade</taxon>
        <taxon>Lecanoromycetidae</taxon>
        <taxon>Lecanorales</taxon>
        <taxon>Lecanorineae</taxon>
        <taxon>Parmeliaceae</taxon>
        <taxon>Imshaugia</taxon>
    </lineage>
</organism>
<sequence length="256" mass="28226">MSSSTDATFADLAAHKSGDAIPFYEIEGQILGLWDQLNELRLEKALLEAQNSQPLGKDVRLGPKALADPLLTVQQSLTDEELESQVKIAEKECLEARATYSLKQSVVEDVLIVDPILKAVHAGLKATPTERALHPLIDRRDTLEIAHTNLSTSLQTLLKQAGVLSAENIRAMEKNRALTATLLALAKRAQAQQDEVTKDPKFSTQLDRLRNDAATARQRWRIMKSVVAAVVAGSGVDWARDDTLRDLVLDEENEED</sequence>
<proteinExistence type="inferred from homology"/>
<dbReference type="PANTHER" id="PTHR48122:SF1">
    <property type="entry name" value="CENTROMERE PROTEIN H"/>
    <property type="match status" value="1"/>
</dbReference>
<evidence type="ECO:0000313" key="9">
    <source>
        <dbReference type="EMBL" id="CAF9941963.1"/>
    </source>
</evidence>
<dbReference type="Pfam" id="PF05837">
    <property type="entry name" value="CENP-H"/>
    <property type="match status" value="1"/>
</dbReference>
<dbReference type="GO" id="GO:0007059">
    <property type="term" value="P:chromosome segregation"/>
    <property type="evidence" value="ECO:0007669"/>
    <property type="project" value="TreeGrafter"/>
</dbReference>
<name>A0A8H3J7P0_9LECA</name>
<evidence type="ECO:0000256" key="2">
    <source>
        <dbReference type="ARBA" id="ARBA00004629"/>
    </source>
</evidence>
<comment type="similarity">
    <text evidence="7">Belongs to the CENP-H/MCM16 family.</text>
</comment>
<dbReference type="OrthoDB" id="2274804at2759"/>
<keyword evidence="5" id="KW-0539">Nucleus</keyword>
<evidence type="ECO:0000256" key="5">
    <source>
        <dbReference type="ARBA" id="ARBA00023242"/>
    </source>
</evidence>
<comment type="subcellular location">
    <subcellularLocation>
        <location evidence="2">Chromosome</location>
        <location evidence="2">Centromere</location>
        <location evidence="2">Kinetochore</location>
    </subcellularLocation>
    <subcellularLocation>
        <location evidence="1">Nucleus</location>
    </subcellularLocation>
</comment>
<accession>A0A8H3J7P0</accession>
<keyword evidence="4" id="KW-0995">Kinetochore</keyword>
<evidence type="ECO:0000256" key="3">
    <source>
        <dbReference type="ARBA" id="ARBA00022454"/>
    </source>
</evidence>
<gene>
    <name evidence="9" type="ORF">IMSHALPRED_003121</name>
</gene>
<evidence type="ECO:0000259" key="8">
    <source>
        <dbReference type="Pfam" id="PF05837"/>
    </source>
</evidence>
<dbReference type="InterPro" id="IPR008426">
    <property type="entry name" value="CENP-H_C"/>
</dbReference>
<dbReference type="PANTHER" id="PTHR48122">
    <property type="entry name" value="CENTROMERE PROTEIN H"/>
    <property type="match status" value="1"/>
</dbReference>
<keyword evidence="10" id="KW-1185">Reference proteome</keyword>
<protein>
    <recommendedName>
        <fullName evidence="8">Centromere protein H C-terminal domain-containing protein</fullName>
    </recommendedName>
</protein>
<comment type="caution">
    <text evidence="9">The sequence shown here is derived from an EMBL/GenBank/DDBJ whole genome shotgun (WGS) entry which is preliminary data.</text>
</comment>
<evidence type="ECO:0000256" key="6">
    <source>
        <dbReference type="ARBA" id="ARBA00023328"/>
    </source>
</evidence>
<evidence type="ECO:0000313" key="10">
    <source>
        <dbReference type="Proteomes" id="UP000664534"/>
    </source>
</evidence>
<evidence type="ECO:0000256" key="1">
    <source>
        <dbReference type="ARBA" id="ARBA00004123"/>
    </source>
</evidence>
<dbReference type="GO" id="GO:0000776">
    <property type="term" value="C:kinetochore"/>
    <property type="evidence" value="ECO:0007669"/>
    <property type="project" value="UniProtKB-KW"/>
</dbReference>